<dbReference type="PANTHER" id="PTHR31286:SF180">
    <property type="entry name" value="OS10G0362600 PROTEIN"/>
    <property type="match status" value="1"/>
</dbReference>
<dbReference type="Proteomes" id="UP000652761">
    <property type="component" value="Unassembled WGS sequence"/>
</dbReference>
<feature type="domain" description="DUF4283" evidence="2">
    <location>
        <begin position="62"/>
        <end position="143"/>
    </location>
</feature>
<reference evidence="3" key="1">
    <citation type="submission" date="2017-07" db="EMBL/GenBank/DDBJ databases">
        <title>Taro Niue Genome Assembly and Annotation.</title>
        <authorList>
            <person name="Atibalentja N."/>
            <person name="Keating K."/>
            <person name="Fields C.J."/>
        </authorList>
    </citation>
    <scope>NUCLEOTIDE SEQUENCE</scope>
    <source>
        <strain evidence="3">Niue_2</strain>
        <tissue evidence="3">Leaf</tissue>
    </source>
</reference>
<organism evidence="3 4">
    <name type="scientific">Colocasia esculenta</name>
    <name type="common">Wild taro</name>
    <name type="synonym">Arum esculentum</name>
    <dbReference type="NCBI Taxonomy" id="4460"/>
    <lineage>
        <taxon>Eukaryota</taxon>
        <taxon>Viridiplantae</taxon>
        <taxon>Streptophyta</taxon>
        <taxon>Embryophyta</taxon>
        <taxon>Tracheophyta</taxon>
        <taxon>Spermatophyta</taxon>
        <taxon>Magnoliopsida</taxon>
        <taxon>Liliopsida</taxon>
        <taxon>Araceae</taxon>
        <taxon>Aroideae</taxon>
        <taxon>Colocasieae</taxon>
        <taxon>Colocasia</taxon>
    </lineage>
</organism>
<proteinExistence type="predicted"/>
<feature type="region of interest" description="Disordered" evidence="1">
    <location>
        <begin position="238"/>
        <end position="294"/>
    </location>
</feature>
<feature type="region of interest" description="Disordered" evidence="1">
    <location>
        <begin position="416"/>
        <end position="438"/>
    </location>
</feature>
<dbReference type="InterPro" id="IPR040256">
    <property type="entry name" value="At4g02000-like"/>
</dbReference>
<dbReference type="EMBL" id="NMUH01005563">
    <property type="protein sequence ID" value="MQM13104.1"/>
    <property type="molecule type" value="Genomic_DNA"/>
</dbReference>
<dbReference type="OrthoDB" id="786567at2759"/>
<dbReference type="InterPro" id="IPR025558">
    <property type="entry name" value="DUF4283"/>
</dbReference>
<evidence type="ECO:0000256" key="1">
    <source>
        <dbReference type="SAM" id="MobiDB-lite"/>
    </source>
</evidence>
<feature type="region of interest" description="Disordered" evidence="1">
    <location>
        <begin position="450"/>
        <end position="469"/>
    </location>
</feature>
<evidence type="ECO:0000313" key="4">
    <source>
        <dbReference type="Proteomes" id="UP000652761"/>
    </source>
</evidence>
<gene>
    <name evidence="3" type="ORF">Taro_046025</name>
</gene>
<evidence type="ECO:0000313" key="3">
    <source>
        <dbReference type="EMBL" id="MQM13104.1"/>
    </source>
</evidence>
<protein>
    <recommendedName>
        <fullName evidence="2">DUF4283 domain-containing protein</fullName>
    </recommendedName>
</protein>
<dbReference type="PANTHER" id="PTHR31286">
    <property type="entry name" value="GLYCINE-RICH CELL WALL STRUCTURAL PROTEIN 1.8-LIKE"/>
    <property type="match status" value="1"/>
</dbReference>
<dbReference type="Pfam" id="PF14111">
    <property type="entry name" value="DUF4283"/>
    <property type="match status" value="1"/>
</dbReference>
<accession>A0A843X5K9</accession>
<name>A0A843X5K9_COLES</name>
<dbReference type="AlphaFoldDB" id="A0A843X5K9"/>
<comment type="caution">
    <text evidence="3">The sequence shown here is derived from an EMBL/GenBank/DDBJ whole genome shotgun (WGS) entry which is preliminary data.</text>
</comment>
<keyword evidence="4" id="KW-1185">Reference proteome</keyword>
<sequence>MADLGLQEQRVGDLVGEHRSFAQALSKNLRPLKVDLPVKVPSFMDAGEPACFFSSEEIAKSEALLKKALIVKCSYGRPLIIDLKAGLSQHLNLRGAFIVSILNPRHLLFRFEEEDNFIKVVVRKSNYVKGYLMRFFHWSANFVYDKDPSMMPIWVGLPGLPVSLYNESYLRSIASNLGQVLRIHDATLAWTQTDEALICVDVDIAQPLQERIWIGYGADGFWQKVTWRMLNPKISGLKQTPGDKYARGNQEQTPGLPRSDVRNRQVRVLAPNRGDPEARNPRSLRRRRARTPGVRKSTFGAGFEVAPEAEESRGVRCTCPSKMRTNARGTAEKARAVHVCTCAARPSTNKPREARRALFQIFSQKGGVGLAPRQLGGPPVRPLDWRPPPPVCPVSSTLAGSRPVSTLAPVLDARAREASAGEGTPAGMPPANPINRGAYPHLKRHAIRPNKAISAQKKEPFVSRSQARA</sequence>
<evidence type="ECO:0000259" key="2">
    <source>
        <dbReference type="Pfam" id="PF14111"/>
    </source>
</evidence>